<name>A0A7V7PK43_9HYPH</name>
<dbReference type="Proteomes" id="UP000432089">
    <property type="component" value="Unassembled WGS sequence"/>
</dbReference>
<proteinExistence type="predicted"/>
<accession>A0A7V7PK43</accession>
<sequence>MVAWLASQKLSGELYGCGFTGRRSEKWKVFDVHDWAFERIALRLFETSGRVRLQPSSVLDPSAIEALARQFPDVERSRFVEIGYEVLSQRIEHTDMFVERLWSVTKVGRGVREAFKVFRRRKGTEL</sequence>
<protein>
    <submittedName>
        <fullName evidence="1">Uncharacterized protein</fullName>
    </submittedName>
</protein>
<comment type="caution">
    <text evidence="1">The sequence shown here is derived from an EMBL/GenBank/DDBJ whole genome shotgun (WGS) entry which is preliminary data.</text>
</comment>
<reference evidence="1 2" key="1">
    <citation type="submission" date="2019-09" db="EMBL/GenBank/DDBJ databases">
        <title>YIM 132180 draft genome.</title>
        <authorList>
            <person name="Zhang K."/>
        </authorList>
    </citation>
    <scope>NUCLEOTIDE SEQUENCE [LARGE SCALE GENOMIC DNA]</scope>
    <source>
        <strain evidence="1 2">YIM 132180</strain>
    </source>
</reference>
<organism evidence="1 2">
    <name type="scientific">Plantimonas leprariae</name>
    <dbReference type="NCBI Taxonomy" id="2615207"/>
    <lineage>
        <taxon>Bacteria</taxon>
        <taxon>Pseudomonadati</taxon>
        <taxon>Pseudomonadota</taxon>
        <taxon>Alphaproteobacteria</taxon>
        <taxon>Hyphomicrobiales</taxon>
        <taxon>Aurantimonadaceae</taxon>
        <taxon>Plantimonas</taxon>
    </lineage>
</organism>
<evidence type="ECO:0000313" key="2">
    <source>
        <dbReference type="Proteomes" id="UP000432089"/>
    </source>
</evidence>
<dbReference type="AlphaFoldDB" id="A0A7V7PK43"/>
<dbReference type="EMBL" id="VZDO01000030">
    <property type="protein sequence ID" value="KAB0675737.1"/>
    <property type="molecule type" value="Genomic_DNA"/>
</dbReference>
<gene>
    <name evidence="1" type="ORF">F6X38_22865</name>
</gene>
<keyword evidence="2" id="KW-1185">Reference proteome</keyword>
<evidence type="ECO:0000313" key="1">
    <source>
        <dbReference type="EMBL" id="KAB0675737.1"/>
    </source>
</evidence>